<dbReference type="Proteomes" id="UP000503820">
    <property type="component" value="Unassembled WGS sequence"/>
</dbReference>
<dbReference type="SUPFAM" id="SSF52172">
    <property type="entry name" value="CheY-like"/>
    <property type="match status" value="1"/>
</dbReference>
<evidence type="ECO:0000256" key="3">
    <source>
        <dbReference type="PROSITE-ProRule" id="PRU00169"/>
    </source>
</evidence>
<dbReference type="InterPro" id="IPR001789">
    <property type="entry name" value="Sig_transdc_resp-reg_receiver"/>
</dbReference>
<sequence>MEDDKKMVVLVVDDEDDFRLFFARRFSRRGMKVLDASGGVMALEKLRENPVDVVLLDLKMPGMDGMETLIEVKRQFPTVEVILLTGHGSTDSGVQSLKYGAYDYTMKPYDIDELEKKIRSAFERRSLHLERLRGEACNGS</sequence>
<dbReference type="EMBL" id="BLVP01000008">
    <property type="protein sequence ID" value="GFM37028.1"/>
    <property type="molecule type" value="Genomic_DNA"/>
</dbReference>
<evidence type="ECO:0000313" key="5">
    <source>
        <dbReference type="EMBL" id="GFM37028.1"/>
    </source>
</evidence>
<accession>A0A7J0BTN1</accession>
<dbReference type="PROSITE" id="PS50110">
    <property type="entry name" value="RESPONSE_REGULATORY"/>
    <property type="match status" value="1"/>
</dbReference>
<evidence type="ECO:0000259" key="4">
    <source>
        <dbReference type="PROSITE" id="PS50110"/>
    </source>
</evidence>
<protein>
    <submittedName>
        <fullName evidence="5">Response regulator</fullName>
    </submittedName>
</protein>
<dbReference type="Pfam" id="PF00072">
    <property type="entry name" value="Response_reg"/>
    <property type="match status" value="1"/>
</dbReference>
<reference evidence="5 6" key="1">
    <citation type="submission" date="2020-05" db="EMBL/GenBank/DDBJ databases">
        <title>Draft genome sequence of Desulfovibrio psychrotolerans JS1T.</title>
        <authorList>
            <person name="Ueno A."/>
            <person name="Tamazawa S."/>
            <person name="Tamamura S."/>
            <person name="Murakami T."/>
            <person name="Kiyama T."/>
            <person name="Inomata H."/>
            <person name="Amano Y."/>
            <person name="Miyakawa K."/>
            <person name="Tamaki H."/>
            <person name="Naganuma T."/>
            <person name="Kaneko K."/>
        </authorList>
    </citation>
    <scope>NUCLEOTIDE SEQUENCE [LARGE SCALE GENOMIC DNA]</scope>
    <source>
        <strain evidence="5 6">JS1</strain>
    </source>
</reference>
<dbReference type="InterPro" id="IPR011006">
    <property type="entry name" value="CheY-like_superfamily"/>
</dbReference>
<keyword evidence="1 3" id="KW-0597">Phosphoprotein</keyword>
<dbReference type="RefSeq" id="WP_174409679.1">
    <property type="nucleotide sequence ID" value="NZ_BLVP01000008.1"/>
</dbReference>
<dbReference type="PANTHER" id="PTHR44591">
    <property type="entry name" value="STRESS RESPONSE REGULATOR PROTEIN 1"/>
    <property type="match status" value="1"/>
</dbReference>
<dbReference type="InterPro" id="IPR050595">
    <property type="entry name" value="Bact_response_regulator"/>
</dbReference>
<dbReference type="PANTHER" id="PTHR44591:SF14">
    <property type="entry name" value="PROTEIN PILG"/>
    <property type="match status" value="1"/>
</dbReference>
<dbReference type="GO" id="GO:0000160">
    <property type="term" value="P:phosphorelay signal transduction system"/>
    <property type="evidence" value="ECO:0007669"/>
    <property type="project" value="UniProtKB-KW"/>
</dbReference>
<dbReference type="SMART" id="SM00448">
    <property type="entry name" value="REC"/>
    <property type="match status" value="1"/>
</dbReference>
<keyword evidence="6" id="KW-1185">Reference proteome</keyword>
<gene>
    <name evidence="5" type="ORF">DSM19430T_17120</name>
</gene>
<proteinExistence type="predicted"/>
<evidence type="ECO:0000313" key="6">
    <source>
        <dbReference type="Proteomes" id="UP000503820"/>
    </source>
</evidence>
<keyword evidence="2" id="KW-0902">Two-component regulatory system</keyword>
<dbReference type="Gene3D" id="3.40.50.2300">
    <property type="match status" value="1"/>
</dbReference>
<name>A0A7J0BTN1_9BACT</name>
<comment type="caution">
    <text evidence="5">The sequence shown here is derived from an EMBL/GenBank/DDBJ whole genome shotgun (WGS) entry which is preliminary data.</text>
</comment>
<evidence type="ECO:0000256" key="1">
    <source>
        <dbReference type="ARBA" id="ARBA00022553"/>
    </source>
</evidence>
<organism evidence="5 6">
    <name type="scientific">Desulfovibrio psychrotolerans</name>
    <dbReference type="NCBI Taxonomy" id="415242"/>
    <lineage>
        <taxon>Bacteria</taxon>
        <taxon>Pseudomonadati</taxon>
        <taxon>Thermodesulfobacteriota</taxon>
        <taxon>Desulfovibrionia</taxon>
        <taxon>Desulfovibrionales</taxon>
        <taxon>Desulfovibrionaceae</taxon>
        <taxon>Desulfovibrio</taxon>
    </lineage>
</organism>
<feature type="modified residue" description="4-aspartylphosphate" evidence="3">
    <location>
        <position position="57"/>
    </location>
</feature>
<dbReference type="AlphaFoldDB" id="A0A7J0BTN1"/>
<evidence type="ECO:0000256" key="2">
    <source>
        <dbReference type="ARBA" id="ARBA00023012"/>
    </source>
</evidence>
<feature type="domain" description="Response regulatory" evidence="4">
    <location>
        <begin position="8"/>
        <end position="122"/>
    </location>
</feature>